<dbReference type="Proteomes" id="UP001174694">
    <property type="component" value="Unassembled WGS sequence"/>
</dbReference>
<name>A0AA38RHI2_9PEZI</name>
<comment type="caution">
    <text evidence="1">The sequence shown here is derived from an EMBL/GenBank/DDBJ whole genome shotgun (WGS) entry which is preliminary data.</text>
</comment>
<organism evidence="1 2">
    <name type="scientific">Pleurostoma richardsiae</name>
    <dbReference type="NCBI Taxonomy" id="41990"/>
    <lineage>
        <taxon>Eukaryota</taxon>
        <taxon>Fungi</taxon>
        <taxon>Dikarya</taxon>
        <taxon>Ascomycota</taxon>
        <taxon>Pezizomycotina</taxon>
        <taxon>Sordariomycetes</taxon>
        <taxon>Sordariomycetidae</taxon>
        <taxon>Calosphaeriales</taxon>
        <taxon>Pleurostomataceae</taxon>
        <taxon>Pleurostoma</taxon>
    </lineage>
</organism>
<dbReference type="EMBL" id="JANBVO010000009">
    <property type="protein sequence ID" value="KAJ9149876.1"/>
    <property type="molecule type" value="Genomic_DNA"/>
</dbReference>
<evidence type="ECO:0000313" key="1">
    <source>
        <dbReference type="EMBL" id="KAJ9149876.1"/>
    </source>
</evidence>
<proteinExistence type="predicted"/>
<sequence length="178" mass="20289">MARNNMMLLPILTKQRLQEQEHPVSNSITANETPPKAQQAFQPQVPPHHRHLRLKATPLPPSITASTSAEDPALDRGGWVQRLTNYVYEDRHERRYNVLTINEELEYHLNCSGQDPVEEHRLTYQKPGNAGTVPYRVVVFERGQLLNLGDGGWINLDLKGNWSVLGEGAWNFKPCCEE</sequence>
<accession>A0AA38RHI2</accession>
<keyword evidence="2" id="KW-1185">Reference proteome</keyword>
<evidence type="ECO:0000313" key="2">
    <source>
        <dbReference type="Proteomes" id="UP001174694"/>
    </source>
</evidence>
<gene>
    <name evidence="1" type="ORF">NKR23_g4153</name>
</gene>
<protein>
    <submittedName>
        <fullName evidence="1">Uncharacterized protein</fullName>
    </submittedName>
</protein>
<dbReference type="AlphaFoldDB" id="A0AA38RHI2"/>
<reference evidence="1" key="1">
    <citation type="submission" date="2022-07" db="EMBL/GenBank/DDBJ databases">
        <title>Fungi with potential for degradation of polypropylene.</title>
        <authorList>
            <person name="Gostincar C."/>
        </authorList>
    </citation>
    <scope>NUCLEOTIDE SEQUENCE</scope>
    <source>
        <strain evidence="1">EXF-13308</strain>
    </source>
</reference>